<name>A0A857MC15_9ACTN</name>
<dbReference type="InterPro" id="IPR045851">
    <property type="entry name" value="AMP-bd_C_sf"/>
</dbReference>
<proteinExistence type="inferred from homology"/>
<feature type="domain" description="AMP-dependent synthetase/ligase" evidence="3">
    <location>
        <begin position="46"/>
        <end position="401"/>
    </location>
</feature>
<dbReference type="Pfam" id="PF13193">
    <property type="entry name" value="AMP-binding_C"/>
    <property type="match status" value="1"/>
</dbReference>
<dbReference type="GO" id="GO:0006631">
    <property type="term" value="P:fatty acid metabolic process"/>
    <property type="evidence" value="ECO:0007669"/>
    <property type="project" value="TreeGrafter"/>
</dbReference>
<dbReference type="PANTHER" id="PTHR43201:SF5">
    <property type="entry name" value="MEDIUM-CHAIN ACYL-COA LIGASE ACSF2, MITOCHONDRIAL"/>
    <property type="match status" value="1"/>
</dbReference>
<dbReference type="Pfam" id="PF00501">
    <property type="entry name" value="AMP-binding"/>
    <property type="match status" value="1"/>
</dbReference>
<sequence>MKWITLKCMSQVTAADTGIYRAVDPATAEQYRSQGWWTGEQLIDRFQRFVAEDPDRVSVVDDAGASLTRRRLWDQGAELSTELRAGGIGRGDVVLIYLPNTVAWQIAFVATLQLGAIPATLPVSSDEATVEHVVNLIGARMIVAPKEFHGRSMADRAHRVMVATGRVATVLTFDADGTHELSEIAGEPFAPIMPPAVDHLMFTSSTTGMPKAVMHTSDTLGAVNIAFAQRFGIDENTPIFMPSPLGHSVGAWHGGRFSLFTGAPLILQGDWDPVRALEICDEHRCAFIAAATPFLKDIVDAPWPEGKPKLSTVRTFLCGGAPVPPSLLEAAEVQAPNTFATVLWGMTEGTGTTCVPESSRDQLVGTAGMPVPNLELAINDPDDSGQGELIMRGAGVFVGYFGQDDLYRQHLTGEGWFRTGDLARIGDDGYLRLTGRLKDMIIRGGVNISPVPIEDMIAAYPNVRRVAVVGRPDERLGERICAVVVPAETPFTLEELNAWLRDQGLSDRKLPESLVVVEQMPVTAAGKIRKNDLRRNLEEQQ</sequence>
<feature type="domain" description="AMP-binding enzyme C-terminal" evidence="4">
    <location>
        <begin position="453"/>
        <end position="527"/>
    </location>
</feature>
<dbReference type="AlphaFoldDB" id="A0A857MC15"/>
<comment type="similarity">
    <text evidence="1">Belongs to the ATP-dependent AMP-binding enzyme family.</text>
</comment>
<evidence type="ECO:0000313" key="5">
    <source>
        <dbReference type="EMBL" id="QHN38995.1"/>
    </source>
</evidence>
<dbReference type="EMBL" id="CP045810">
    <property type="protein sequence ID" value="QHN38995.1"/>
    <property type="molecule type" value="Genomic_DNA"/>
</dbReference>
<keyword evidence="2" id="KW-0436">Ligase</keyword>
<organism evidence="5">
    <name type="scientific">Gordonia amarae</name>
    <dbReference type="NCBI Taxonomy" id="36821"/>
    <lineage>
        <taxon>Bacteria</taxon>
        <taxon>Bacillati</taxon>
        <taxon>Actinomycetota</taxon>
        <taxon>Actinomycetes</taxon>
        <taxon>Mycobacteriales</taxon>
        <taxon>Gordoniaceae</taxon>
        <taxon>Gordonia</taxon>
    </lineage>
</organism>
<dbReference type="PANTHER" id="PTHR43201">
    <property type="entry name" value="ACYL-COA SYNTHETASE"/>
    <property type="match status" value="1"/>
</dbReference>
<dbReference type="GO" id="GO:0031956">
    <property type="term" value="F:medium-chain fatty acid-CoA ligase activity"/>
    <property type="evidence" value="ECO:0007669"/>
    <property type="project" value="TreeGrafter"/>
</dbReference>
<dbReference type="Gene3D" id="3.40.50.12780">
    <property type="entry name" value="N-terminal domain of ligase-like"/>
    <property type="match status" value="1"/>
</dbReference>
<gene>
    <name evidence="5" type="ORF">GII30_07260</name>
</gene>
<dbReference type="InterPro" id="IPR025110">
    <property type="entry name" value="AMP-bd_C"/>
</dbReference>
<evidence type="ECO:0000256" key="1">
    <source>
        <dbReference type="ARBA" id="ARBA00006432"/>
    </source>
</evidence>
<dbReference type="Gene3D" id="3.30.300.30">
    <property type="match status" value="1"/>
</dbReference>
<evidence type="ECO:0000259" key="3">
    <source>
        <dbReference type="Pfam" id="PF00501"/>
    </source>
</evidence>
<reference evidence="5" key="1">
    <citation type="journal article" date="2021" name="Nat. Microbiol.">
        <title>Cocultivation of an ultrasmall environmental parasitic bacterium with lytic ability against bacteria associated with wastewater foams.</title>
        <authorList>
            <person name="Batinovic S."/>
            <person name="Rose J.J.A."/>
            <person name="Ratcliffe J."/>
            <person name="Seviour R.J."/>
            <person name="Petrovski S."/>
        </authorList>
    </citation>
    <scope>NUCLEOTIDE SEQUENCE</scope>
    <source>
        <strain evidence="5">CON44</strain>
    </source>
</reference>
<evidence type="ECO:0000259" key="4">
    <source>
        <dbReference type="Pfam" id="PF13193"/>
    </source>
</evidence>
<dbReference type="InterPro" id="IPR042099">
    <property type="entry name" value="ANL_N_sf"/>
</dbReference>
<accession>A0A857MC15</accession>
<dbReference type="InterPro" id="IPR000873">
    <property type="entry name" value="AMP-dep_synth/lig_dom"/>
</dbReference>
<dbReference type="SUPFAM" id="SSF56801">
    <property type="entry name" value="Acetyl-CoA synthetase-like"/>
    <property type="match status" value="1"/>
</dbReference>
<evidence type="ECO:0000256" key="2">
    <source>
        <dbReference type="ARBA" id="ARBA00022598"/>
    </source>
</evidence>
<protein>
    <submittedName>
        <fullName evidence="5">AMP-binding protein</fullName>
    </submittedName>
</protein>